<proteinExistence type="predicted"/>
<dbReference type="Pfam" id="PF08545">
    <property type="entry name" value="ACP_syn_III"/>
    <property type="match status" value="1"/>
</dbReference>
<gene>
    <name evidence="5" type="ORF">HELGO_WM32634</name>
</gene>
<organism evidence="5">
    <name type="scientific">uncultured Sulfurovum sp</name>
    <dbReference type="NCBI Taxonomy" id="269237"/>
    <lineage>
        <taxon>Bacteria</taxon>
        <taxon>Pseudomonadati</taxon>
        <taxon>Campylobacterota</taxon>
        <taxon>Epsilonproteobacteria</taxon>
        <taxon>Campylobacterales</taxon>
        <taxon>Sulfurovaceae</taxon>
        <taxon>Sulfurovum</taxon>
        <taxon>environmental samples</taxon>
    </lineage>
</organism>
<feature type="domain" description="Beta-ketoacyl-[acyl-carrier-protein] synthase III N-terminal" evidence="4">
    <location>
        <begin position="107"/>
        <end position="184"/>
    </location>
</feature>
<evidence type="ECO:0000313" key="5">
    <source>
        <dbReference type="EMBL" id="CAA6800681.1"/>
    </source>
</evidence>
<dbReference type="EMBL" id="CACVAR010000075">
    <property type="protein sequence ID" value="CAA6800681.1"/>
    <property type="molecule type" value="Genomic_DNA"/>
</dbReference>
<dbReference type="GO" id="GO:0006633">
    <property type="term" value="P:fatty acid biosynthetic process"/>
    <property type="evidence" value="ECO:0007669"/>
    <property type="project" value="InterPro"/>
</dbReference>
<dbReference type="Gene3D" id="3.40.47.10">
    <property type="match status" value="1"/>
</dbReference>
<dbReference type="AlphaFoldDB" id="A0A6S6RV21"/>
<evidence type="ECO:0000256" key="1">
    <source>
        <dbReference type="ARBA" id="ARBA00022679"/>
    </source>
</evidence>
<reference evidence="5" key="1">
    <citation type="submission" date="2020-01" db="EMBL/GenBank/DDBJ databases">
        <authorList>
            <person name="Meier V. D."/>
            <person name="Meier V D."/>
        </authorList>
    </citation>
    <scope>NUCLEOTIDE SEQUENCE</scope>
    <source>
        <strain evidence="5">HLG_WM_MAG_03</strain>
    </source>
</reference>
<feature type="domain" description="Beta-ketoacyl-[acyl-carrier-protein] synthase III C-terminal" evidence="3">
    <location>
        <begin position="235"/>
        <end position="323"/>
    </location>
</feature>
<sequence length="325" mass="35495">MQHINIIGIGKALPSNEVTASMIDKQCNLAEGTTLRITGLEKRYFLKDESASTLMLKAIYQALDNAKLKVDDIDCIIAASATMQQAIPYNGAGVHRLLKPKRNIPSFDINMTCLSALRAFDIASNLLETYPTILIVSCDIASIGLDWSDIRTAGIFGDGAAAMIVQKSTQGGIVVSNFETHSEGFEYCQIEGGGSKNPPSAYHGDYNDLAMFRMDGKKLFKLSAKILPDFIHNTLKTKGLTLNDIDYIVPHQASQASLNHMVRMLKIEKRKLIDIFHNHGNQVATSIPTALHELFMTKDLTSGQRVMLVGTSAGVGLGLVVWEVP</sequence>
<dbReference type="InterPro" id="IPR016039">
    <property type="entry name" value="Thiolase-like"/>
</dbReference>
<evidence type="ECO:0000259" key="3">
    <source>
        <dbReference type="Pfam" id="PF08541"/>
    </source>
</evidence>
<evidence type="ECO:0000256" key="2">
    <source>
        <dbReference type="ARBA" id="ARBA00023315"/>
    </source>
</evidence>
<dbReference type="GO" id="GO:0044550">
    <property type="term" value="P:secondary metabolite biosynthetic process"/>
    <property type="evidence" value="ECO:0007669"/>
    <property type="project" value="TreeGrafter"/>
</dbReference>
<evidence type="ECO:0000259" key="4">
    <source>
        <dbReference type="Pfam" id="PF08545"/>
    </source>
</evidence>
<dbReference type="GO" id="GO:0004315">
    <property type="term" value="F:3-oxoacyl-[acyl-carrier-protein] synthase activity"/>
    <property type="evidence" value="ECO:0007669"/>
    <property type="project" value="InterPro"/>
</dbReference>
<dbReference type="InterPro" id="IPR013747">
    <property type="entry name" value="ACP_syn_III_C"/>
</dbReference>
<dbReference type="CDD" id="cd00830">
    <property type="entry name" value="KAS_III"/>
    <property type="match status" value="1"/>
</dbReference>
<accession>A0A6S6RV21</accession>
<dbReference type="Pfam" id="PF08541">
    <property type="entry name" value="ACP_syn_III_C"/>
    <property type="match status" value="1"/>
</dbReference>
<protein>
    <submittedName>
        <fullName evidence="5">3-oxoacyl-(Acyl-carrier-protein) synthase III</fullName>
    </submittedName>
</protein>
<dbReference type="InterPro" id="IPR013751">
    <property type="entry name" value="ACP_syn_III_N"/>
</dbReference>
<dbReference type="PANTHER" id="PTHR34069:SF2">
    <property type="entry name" value="BETA-KETOACYL-[ACYL-CARRIER-PROTEIN] SYNTHASE III"/>
    <property type="match status" value="1"/>
</dbReference>
<name>A0A6S6RV21_9BACT</name>
<dbReference type="SUPFAM" id="SSF53901">
    <property type="entry name" value="Thiolase-like"/>
    <property type="match status" value="1"/>
</dbReference>
<keyword evidence="1" id="KW-0808">Transferase</keyword>
<dbReference type="PANTHER" id="PTHR34069">
    <property type="entry name" value="3-OXOACYL-[ACYL-CARRIER-PROTEIN] SYNTHASE 3"/>
    <property type="match status" value="1"/>
</dbReference>
<keyword evidence="2" id="KW-0012">Acyltransferase</keyword>